<feature type="transmembrane region" description="Helical" evidence="1">
    <location>
        <begin position="143"/>
        <end position="167"/>
    </location>
</feature>
<keyword evidence="1" id="KW-0812">Transmembrane</keyword>
<evidence type="ECO:0000313" key="3">
    <source>
        <dbReference type="Proteomes" id="UP000712527"/>
    </source>
</evidence>
<feature type="transmembrane region" description="Helical" evidence="1">
    <location>
        <begin position="112"/>
        <end position="131"/>
    </location>
</feature>
<dbReference type="RefSeq" id="WP_204792870.1">
    <property type="nucleotide sequence ID" value="NZ_JACSNQ010000003.1"/>
</dbReference>
<evidence type="ECO:0000313" key="2">
    <source>
        <dbReference type="EMBL" id="MBM6774524.1"/>
    </source>
</evidence>
<keyword evidence="3" id="KW-1185">Reference proteome</keyword>
<reference evidence="2 3" key="1">
    <citation type="journal article" date="2021" name="Sci. Rep.">
        <title>The distribution of antibiotic resistance genes in chicken gut microbiota commensals.</title>
        <authorList>
            <person name="Juricova H."/>
            <person name="Matiasovicova J."/>
            <person name="Kubasova T."/>
            <person name="Cejkova D."/>
            <person name="Rychlik I."/>
        </authorList>
    </citation>
    <scope>NUCLEOTIDE SEQUENCE [LARGE SCALE GENOMIC DNA]</scope>
    <source>
        <strain evidence="2 3">An794</strain>
    </source>
</reference>
<evidence type="ECO:0008006" key="4">
    <source>
        <dbReference type="Google" id="ProtNLM"/>
    </source>
</evidence>
<name>A0ABS2F0M1_9ACTN</name>
<accession>A0ABS2F0M1</accession>
<proteinExistence type="predicted"/>
<sequence>MAAKKASLQQTLARLLMAVAAVGMVVAFFLPWASAGDEFRDAAASLPDIVFFEPTGMTVAEATDLSLLDYAGMYAALGENTAWLIYTLLMYTILILSAITVLLAVLGKPIGATLMGALAFAGSRLLVWDFGDRGVLPNGTHDWGIAPTVYIVAFVVLVVASVWMFLLKRRAKQQDSQKEASI</sequence>
<keyword evidence="1" id="KW-1133">Transmembrane helix</keyword>
<feature type="transmembrane region" description="Helical" evidence="1">
    <location>
        <begin position="83"/>
        <end position="105"/>
    </location>
</feature>
<organism evidence="2 3">
    <name type="scientific">Olsenella profusa</name>
    <dbReference type="NCBI Taxonomy" id="138595"/>
    <lineage>
        <taxon>Bacteria</taxon>
        <taxon>Bacillati</taxon>
        <taxon>Actinomycetota</taxon>
        <taxon>Coriobacteriia</taxon>
        <taxon>Coriobacteriales</taxon>
        <taxon>Atopobiaceae</taxon>
        <taxon>Olsenella</taxon>
    </lineage>
</organism>
<keyword evidence="1" id="KW-0472">Membrane</keyword>
<protein>
    <recommendedName>
        <fullName evidence="4">Exosortase/archaeosortase family protein</fullName>
    </recommendedName>
</protein>
<dbReference type="Proteomes" id="UP000712527">
    <property type="component" value="Unassembled WGS sequence"/>
</dbReference>
<evidence type="ECO:0000256" key="1">
    <source>
        <dbReference type="SAM" id="Phobius"/>
    </source>
</evidence>
<comment type="caution">
    <text evidence="2">The sequence shown here is derived from an EMBL/GenBank/DDBJ whole genome shotgun (WGS) entry which is preliminary data.</text>
</comment>
<gene>
    <name evidence="2" type="ORF">H9X80_03050</name>
</gene>
<dbReference type="EMBL" id="JACSNQ010000003">
    <property type="protein sequence ID" value="MBM6774524.1"/>
    <property type="molecule type" value="Genomic_DNA"/>
</dbReference>
<feature type="transmembrane region" description="Helical" evidence="1">
    <location>
        <begin position="12"/>
        <end position="33"/>
    </location>
</feature>